<dbReference type="AlphaFoldDB" id="A0A1I1PXH6"/>
<comment type="similarity">
    <text evidence="2">Belongs to the methyl-accepting chemotaxis (MCP) protein family.</text>
</comment>
<feature type="compositionally biased region" description="Polar residues" evidence="3">
    <location>
        <begin position="82"/>
        <end position="124"/>
    </location>
</feature>
<protein>
    <submittedName>
        <fullName evidence="4">Methyl-accepting chemotaxis protein</fullName>
    </submittedName>
</protein>
<gene>
    <name evidence="4" type="ORF">SAMN05216204_11765</name>
</gene>
<reference evidence="5" key="1">
    <citation type="submission" date="2016-10" db="EMBL/GenBank/DDBJ databases">
        <authorList>
            <person name="Varghese N."/>
            <person name="Submissions S."/>
        </authorList>
    </citation>
    <scope>NUCLEOTIDE SEQUENCE [LARGE SCALE GENOMIC DNA]</scope>
    <source>
        <strain evidence="5">CGMCC 1.12041</strain>
    </source>
</reference>
<dbReference type="InterPro" id="IPR051310">
    <property type="entry name" value="MCP_chemotaxis"/>
</dbReference>
<evidence type="ECO:0000256" key="3">
    <source>
        <dbReference type="SAM" id="MobiDB-lite"/>
    </source>
</evidence>
<dbReference type="Gene3D" id="1.10.287.950">
    <property type="entry name" value="Methyl-accepting chemotaxis protein"/>
    <property type="match status" value="1"/>
</dbReference>
<evidence type="ECO:0000313" key="5">
    <source>
        <dbReference type="Proteomes" id="UP000198639"/>
    </source>
</evidence>
<accession>A0A1I1PXH6</accession>
<keyword evidence="1" id="KW-0488">Methylation</keyword>
<dbReference type="EMBL" id="FOLD01000017">
    <property type="protein sequence ID" value="SFD14621.1"/>
    <property type="molecule type" value="Genomic_DNA"/>
</dbReference>
<keyword evidence="5" id="KW-1185">Reference proteome</keyword>
<dbReference type="STRING" id="1164594.SAMN05216204_11765"/>
<dbReference type="PANTHER" id="PTHR43531">
    <property type="entry name" value="PROTEIN ICFG"/>
    <property type="match status" value="1"/>
</dbReference>
<dbReference type="GO" id="GO:0004888">
    <property type="term" value="F:transmembrane signaling receptor activity"/>
    <property type="evidence" value="ECO:0007669"/>
    <property type="project" value="TreeGrafter"/>
</dbReference>
<evidence type="ECO:0000256" key="2">
    <source>
        <dbReference type="ARBA" id="ARBA00029447"/>
    </source>
</evidence>
<dbReference type="SUPFAM" id="SSF58104">
    <property type="entry name" value="Methyl-accepting chemotaxis protein (MCP) signaling domain"/>
    <property type="match status" value="1"/>
</dbReference>
<organism evidence="4 5">
    <name type="scientific">Massilia yuzhufengensis</name>
    <dbReference type="NCBI Taxonomy" id="1164594"/>
    <lineage>
        <taxon>Bacteria</taxon>
        <taxon>Pseudomonadati</taxon>
        <taxon>Pseudomonadota</taxon>
        <taxon>Betaproteobacteria</taxon>
        <taxon>Burkholderiales</taxon>
        <taxon>Oxalobacteraceae</taxon>
        <taxon>Telluria group</taxon>
        <taxon>Massilia</taxon>
    </lineage>
</organism>
<proteinExistence type="inferred from homology"/>
<evidence type="ECO:0000256" key="1">
    <source>
        <dbReference type="ARBA" id="ARBA00022481"/>
    </source>
</evidence>
<dbReference type="Proteomes" id="UP000198639">
    <property type="component" value="Unassembled WGS sequence"/>
</dbReference>
<dbReference type="PANTHER" id="PTHR43531:SF14">
    <property type="entry name" value="METHYL-ACCEPTING CHEMOTAXIS PROTEIN I-RELATED"/>
    <property type="match status" value="1"/>
</dbReference>
<evidence type="ECO:0000313" key="4">
    <source>
        <dbReference type="EMBL" id="SFD14621.1"/>
    </source>
</evidence>
<feature type="region of interest" description="Disordered" evidence="3">
    <location>
        <begin position="82"/>
        <end position="146"/>
    </location>
</feature>
<dbReference type="GO" id="GO:0006935">
    <property type="term" value="P:chemotaxis"/>
    <property type="evidence" value="ECO:0007669"/>
    <property type="project" value="TreeGrafter"/>
</dbReference>
<dbReference type="GO" id="GO:0005886">
    <property type="term" value="C:plasma membrane"/>
    <property type="evidence" value="ECO:0007669"/>
    <property type="project" value="TreeGrafter"/>
</dbReference>
<name>A0A1I1PXH6_9BURK</name>
<sequence length="146" mass="15516">MRVLTLCSALAGTALGVRITRDLTGQLGGELHDAARIAGLIADGDLSVAIETRAGDQSSMLHAMKLMRDSLATIVGQVRSGTETMSTASAQVASGNLDLSSRTEQQASSLEETASSMEELTSTVKEARNKPRASNRSTRRLPKWTR</sequence>
<feature type="compositionally biased region" description="Basic residues" evidence="3">
    <location>
        <begin position="130"/>
        <end position="146"/>
    </location>
</feature>